<proteinExistence type="predicted"/>
<protein>
    <recommendedName>
        <fullName evidence="1">Glycoside Hydrolase 20C C-terminal domain-containing protein</fullName>
    </recommendedName>
</protein>
<accession>A0ABS7SAQ6</accession>
<dbReference type="InterPro" id="IPR017853">
    <property type="entry name" value="GH"/>
</dbReference>
<dbReference type="Pfam" id="PF18088">
    <property type="entry name" value="Glyco_H_20C_C"/>
    <property type="match status" value="1"/>
</dbReference>
<dbReference type="Gene3D" id="1.20.120.670">
    <property type="entry name" value="N-acetyl-b-d-glucoasminidase"/>
    <property type="match status" value="1"/>
</dbReference>
<dbReference type="RefSeq" id="WP_223405951.1">
    <property type="nucleotide sequence ID" value="NZ_JAGSHT010000011.1"/>
</dbReference>
<dbReference type="Proteomes" id="UP000826651">
    <property type="component" value="Unassembled WGS sequence"/>
</dbReference>
<evidence type="ECO:0000259" key="1">
    <source>
        <dbReference type="Pfam" id="PF18088"/>
    </source>
</evidence>
<comment type="caution">
    <text evidence="2">The sequence shown here is derived from an EMBL/GenBank/DDBJ whole genome shotgun (WGS) entry which is preliminary data.</text>
</comment>
<sequence length="609" mass="67491">MSNDHEQVRASVRRALELVSSQEQVRRWESAELSVQAEAGFAVDHGENATRVSYHALADAMRAALALREEPTTIRAIHAQRELRRLSVMIDMSRNAVMRVETVERYLASAALMGYSTLYLYLEDTYEVPGQPYIGHGRGRYSQDELRRIDDIAHGFGIEVVPVIQTLGHLRQILKWPPFAGIRVAPEVIRIGDEGGLELIRAMISAATAPFRSARVHLGLDEAYGFADGAPDPSDRMGWFLRHVDDVAAICRELGVEPMMWSDMLFDVEHGAKDYYRTDRTIATQTLDALPHGLTLVYWDYFHHTDSYYAQKLRQHQPLPTVMAGGCASWGRLWTRLPESITACTAAVGGAIAAGVDEAMITMWGNDGNECDYFSCLPALAHAADRAYGLTAQETDAGLASLGVSQELWVAASEIDDPFDDTDRTGAIEPPNPSKWLLWLDPLISFGEIGLSDEVAERMHKLGARLSLAETSSGPDRRLGVIAQLCRALGLKTELHLALRPAYLAGDRLAAKRLATELVPEVETAVARLEQAHRDRWLADNKVFGWEVLQRRYAGLLARLASTRRELIEWSEGNLDLIESLEIEPLRVAPDTVSATVPWTVFATPAGMA</sequence>
<dbReference type="Gene3D" id="3.20.20.80">
    <property type="entry name" value="Glycosidases"/>
    <property type="match status" value="1"/>
</dbReference>
<organism evidence="2 3">
    <name type="scientific">Occultella gossypii</name>
    <dbReference type="NCBI Taxonomy" id="2800820"/>
    <lineage>
        <taxon>Bacteria</taxon>
        <taxon>Bacillati</taxon>
        <taxon>Actinomycetota</taxon>
        <taxon>Actinomycetes</taxon>
        <taxon>Micrococcales</taxon>
        <taxon>Ruaniaceae</taxon>
        <taxon>Occultella</taxon>
    </lineage>
</organism>
<dbReference type="PANTHER" id="PTHR21040">
    <property type="entry name" value="BCDNA.GH04120"/>
    <property type="match status" value="1"/>
</dbReference>
<gene>
    <name evidence="2" type="ORF">KCQ71_11410</name>
</gene>
<keyword evidence="3" id="KW-1185">Reference proteome</keyword>
<feature type="domain" description="Glycoside Hydrolase 20C C-terminal" evidence="1">
    <location>
        <begin position="409"/>
        <end position="591"/>
    </location>
</feature>
<dbReference type="EMBL" id="JAGSHT010000011">
    <property type="protein sequence ID" value="MBZ2196764.1"/>
    <property type="molecule type" value="Genomic_DNA"/>
</dbReference>
<evidence type="ECO:0000313" key="3">
    <source>
        <dbReference type="Proteomes" id="UP000826651"/>
    </source>
</evidence>
<dbReference type="SUPFAM" id="SSF51445">
    <property type="entry name" value="(Trans)glycosidases"/>
    <property type="match status" value="1"/>
</dbReference>
<evidence type="ECO:0000313" key="2">
    <source>
        <dbReference type="EMBL" id="MBZ2196764.1"/>
    </source>
</evidence>
<dbReference type="InterPro" id="IPR038901">
    <property type="entry name" value="HEXDC-like"/>
</dbReference>
<dbReference type="InterPro" id="IPR041063">
    <property type="entry name" value="Glyco_H_20C_C"/>
</dbReference>
<name>A0ABS7SAQ6_9MICO</name>
<dbReference type="PANTHER" id="PTHR21040:SF8">
    <property type="entry name" value="BCDNA.GH04120"/>
    <property type="match status" value="1"/>
</dbReference>
<reference evidence="2 3" key="1">
    <citation type="submission" date="2021-04" db="EMBL/GenBank/DDBJ databases">
        <title>Ruania sp. nov., isolated from sandy soil of mangrove forest.</title>
        <authorList>
            <person name="Ge X."/>
            <person name="Huang R."/>
            <person name="Liu W."/>
        </authorList>
    </citation>
    <scope>NUCLEOTIDE SEQUENCE [LARGE SCALE GENOMIC DNA]</scope>
    <source>
        <strain evidence="2 3">N2-46</strain>
    </source>
</reference>